<comment type="caution">
    <text evidence="2">The sequence shown here is derived from an EMBL/GenBank/DDBJ whole genome shotgun (WGS) entry which is preliminary data.</text>
</comment>
<evidence type="ECO:0000259" key="1">
    <source>
        <dbReference type="Pfam" id="PF26370"/>
    </source>
</evidence>
<dbReference type="InterPro" id="IPR058932">
    <property type="entry name" value="KDD_N"/>
</dbReference>
<protein>
    <submittedName>
        <fullName evidence="2">L-erythro-3,5-diaminohexanoate dehydrogenase</fullName>
    </submittedName>
</protein>
<feature type="domain" description="L-erythro-3,5-diaminohexanoate dehydrogenase N-terminal" evidence="1">
    <location>
        <begin position="4"/>
        <end position="143"/>
    </location>
</feature>
<name>A0A7C9NNJ8_9ACTN</name>
<dbReference type="Gene3D" id="3.90.180.10">
    <property type="entry name" value="Medium-chain alcohol dehydrogenases, catalytic domain"/>
    <property type="match status" value="1"/>
</dbReference>
<keyword evidence="3" id="KW-1185">Reference proteome</keyword>
<evidence type="ECO:0000313" key="2">
    <source>
        <dbReference type="EMBL" id="NAS22976.1"/>
    </source>
</evidence>
<dbReference type="SUPFAM" id="SSF51735">
    <property type="entry name" value="NAD(P)-binding Rossmann-fold domains"/>
    <property type="match status" value="1"/>
</dbReference>
<accession>A0A7C9NNJ8</accession>
<dbReference type="InterPro" id="IPR036291">
    <property type="entry name" value="NAD(P)-bd_dom_sf"/>
</dbReference>
<dbReference type="Proteomes" id="UP000479526">
    <property type="component" value="Unassembled WGS sequence"/>
</dbReference>
<reference evidence="2 3" key="1">
    <citation type="submission" date="2020-01" db="EMBL/GenBank/DDBJ databases">
        <title>Herbidospora sp. NEAU-GS84 nov., a novel actinomycete isolated from soil.</title>
        <authorList>
            <person name="Han L."/>
        </authorList>
    </citation>
    <scope>NUCLEOTIDE SEQUENCE [LARGE SCALE GENOMIC DNA]</scope>
    <source>
        <strain evidence="2 3">NEAU-GS84</strain>
    </source>
</reference>
<evidence type="ECO:0000313" key="3">
    <source>
        <dbReference type="Proteomes" id="UP000479526"/>
    </source>
</evidence>
<dbReference type="AlphaFoldDB" id="A0A7C9NNJ8"/>
<dbReference type="EMBL" id="WXEW01000004">
    <property type="protein sequence ID" value="NAS22976.1"/>
    <property type="molecule type" value="Genomic_DNA"/>
</dbReference>
<organism evidence="2 3">
    <name type="scientific">Herbidospora solisilvae</name>
    <dbReference type="NCBI Taxonomy" id="2696284"/>
    <lineage>
        <taxon>Bacteria</taxon>
        <taxon>Bacillati</taxon>
        <taxon>Actinomycetota</taxon>
        <taxon>Actinomycetes</taxon>
        <taxon>Streptosporangiales</taxon>
        <taxon>Streptosporangiaceae</taxon>
        <taxon>Herbidospora</taxon>
    </lineage>
</organism>
<proteinExistence type="predicted"/>
<gene>
    <name evidence="2" type="ORF">GT755_14900</name>
</gene>
<sequence length="320" mass="33312">MGLHRVLSPPGVLPQAARRLDASPGLWPGETRLRVERLNLDAASYRQLHGKHHGDGAAVRGEVLEIIRTRGKMHNPVTGSGGMLVGVVEEGPAFPAGTRVATLVSLTLTPLVITSTTWDGLSEQVPCDGHAILFERSVAAELPDDLPVPLALAVMDVCGAPALTDRVVRRYRDPVVAVLGAAGKSGSLSLAAARRAGGRTIGVVVNEREAATVEGLADEVLVADARDAVALSDLRADVTVVCVDVPGCEHAAILATRDGGTVVFFSMATSFSAAALGAEGLGADVTMLIGNGYAPGHAELALRLLREEPGVRAAFEERLR</sequence>
<dbReference type="Pfam" id="PF26370">
    <property type="entry name" value="KDD_N"/>
    <property type="match status" value="1"/>
</dbReference>